<dbReference type="GO" id="GO:0004521">
    <property type="term" value="F:RNA endonuclease activity"/>
    <property type="evidence" value="ECO:0007669"/>
    <property type="project" value="UniProtKB-UniRule"/>
</dbReference>
<dbReference type="InterPro" id="IPR023091">
    <property type="entry name" value="MetalPrtase_cat_dom_sf_prd"/>
</dbReference>
<evidence type="ECO:0000256" key="7">
    <source>
        <dbReference type="HAMAP-Rule" id="MF_00009"/>
    </source>
</evidence>
<evidence type="ECO:0000256" key="6">
    <source>
        <dbReference type="ARBA" id="ARBA00022833"/>
    </source>
</evidence>
<dbReference type="AlphaFoldDB" id="A0A077DFS8"/>
<dbReference type="PROSITE" id="PS01306">
    <property type="entry name" value="UPF0054"/>
    <property type="match status" value="1"/>
</dbReference>
<evidence type="ECO:0000256" key="5">
    <source>
        <dbReference type="ARBA" id="ARBA00022801"/>
    </source>
</evidence>
<organism evidence="8 9">
    <name type="scientific">Basilea psittacipulmonis DSM 24701</name>
    <dbReference type="NCBI Taxonomy" id="1072685"/>
    <lineage>
        <taxon>Bacteria</taxon>
        <taxon>Pseudomonadati</taxon>
        <taxon>Pseudomonadota</taxon>
        <taxon>Betaproteobacteria</taxon>
        <taxon>Burkholderiales</taxon>
        <taxon>Alcaligenaceae</taxon>
        <taxon>Basilea</taxon>
    </lineage>
</organism>
<keyword evidence="5 7" id="KW-0378">Hydrolase</keyword>
<dbReference type="EC" id="3.1.-.-" evidence="7"/>
<comment type="similarity">
    <text evidence="1 7">Belongs to the endoribonuclease YbeY family.</text>
</comment>
<comment type="cofactor">
    <cofactor evidence="7">
        <name>Zn(2+)</name>
        <dbReference type="ChEBI" id="CHEBI:29105"/>
    </cofactor>
    <text evidence="7">Binds 1 zinc ion.</text>
</comment>
<reference evidence="8 9" key="1">
    <citation type="journal article" date="2014" name="BMC Genomics">
        <title>A genomic perspective on a new bacterial genus and species from the Alcaligenaceae family, Basilea psittacipulmonis.</title>
        <authorList>
            <person name="Whiteson K.L."/>
            <person name="Hernandez D."/>
            <person name="Lazarevic V."/>
            <person name="Gaia N."/>
            <person name="Farinelli L."/>
            <person name="Francois P."/>
            <person name="Pilo P."/>
            <person name="Frey J."/>
            <person name="Schrenzel J."/>
        </authorList>
    </citation>
    <scope>NUCLEOTIDE SEQUENCE [LARGE SCALE GENOMIC DNA]</scope>
    <source>
        <strain evidence="8 9">DSM 24701</strain>
    </source>
</reference>
<dbReference type="PANTHER" id="PTHR46986">
    <property type="entry name" value="ENDORIBONUCLEASE YBEY, CHLOROPLASTIC"/>
    <property type="match status" value="1"/>
</dbReference>
<sequence length="146" mass="17084">MNSSSDQAFSRQKLRAYFGQLWKQIHQILDLDCQGIRIGLCLVDEKEGQAYNQSYRQKNYATNILTFEYGKDEHQVIQTDMILCMPVLRKEAKEQHKTFEQHTVHLLLHGLLHALGFDHLDEEQAQEMESLEVEILNSMGYPNPYE</sequence>
<dbReference type="Proteomes" id="UP000028945">
    <property type="component" value="Chromosome"/>
</dbReference>
<proteinExistence type="inferred from homology"/>
<keyword evidence="4 7" id="KW-0255">Endonuclease</keyword>
<feature type="binding site" evidence="7">
    <location>
        <position position="113"/>
    </location>
    <ligand>
        <name>Zn(2+)</name>
        <dbReference type="ChEBI" id="CHEBI:29105"/>
        <note>catalytic</note>
    </ligand>
</feature>
<dbReference type="GO" id="GO:0006364">
    <property type="term" value="P:rRNA processing"/>
    <property type="evidence" value="ECO:0007669"/>
    <property type="project" value="UniProtKB-UniRule"/>
</dbReference>
<dbReference type="HAMAP" id="MF_00009">
    <property type="entry name" value="Endoribonucl_YbeY"/>
    <property type="match status" value="1"/>
</dbReference>
<evidence type="ECO:0000256" key="2">
    <source>
        <dbReference type="ARBA" id="ARBA00022722"/>
    </source>
</evidence>
<dbReference type="STRING" id="1072685.IX83_06700"/>
<keyword evidence="3 7" id="KW-0479">Metal-binding</keyword>
<dbReference type="HOGENOM" id="CLU_106710_0_1_4"/>
<evidence type="ECO:0000256" key="3">
    <source>
        <dbReference type="ARBA" id="ARBA00022723"/>
    </source>
</evidence>
<evidence type="ECO:0000313" key="8">
    <source>
        <dbReference type="EMBL" id="AIL33041.1"/>
    </source>
</evidence>
<dbReference type="Gene3D" id="3.40.390.30">
    <property type="entry name" value="Metalloproteases ('zincins'), catalytic domain"/>
    <property type="match status" value="1"/>
</dbReference>
<keyword evidence="2 7" id="KW-0540">Nuclease</keyword>
<dbReference type="EMBL" id="CP009238">
    <property type="protein sequence ID" value="AIL33041.1"/>
    <property type="molecule type" value="Genomic_DNA"/>
</dbReference>
<dbReference type="NCBIfam" id="TIGR00043">
    <property type="entry name" value="rRNA maturation RNase YbeY"/>
    <property type="match status" value="1"/>
</dbReference>
<accession>A0A077DFS8</accession>
<dbReference type="InterPro" id="IPR002036">
    <property type="entry name" value="YbeY"/>
</dbReference>
<keyword evidence="7" id="KW-0963">Cytoplasm</keyword>
<comment type="function">
    <text evidence="7">Single strand-specific metallo-endoribonuclease involved in late-stage 70S ribosome quality control and in maturation of the 3' terminus of the 16S rRNA.</text>
</comment>
<keyword evidence="9" id="KW-1185">Reference proteome</keyword>
<feature type="binding site" evidence="7">
    <location>
        <position position="109"/>
    </location>
    <ligand>
        <name>Zn(2+)</name>
        <dbReference type="ChEBI" id="CHEBI:29105"/>
        <note>catalytic</note>
    </ligand>
</feature>
<gene>
    <name evidence="7" type="primary">ybeY</name>
    <name evidence="8" type="ORF">IX83_06700</name>
</gene>
<dbReference type="KEGG" id="bpsi:IX83_06700"/>
<dbReference type="eggNOG" id="COG0319">
    <property type="taxonomic scope" value="Bacteria"/>
</dbReference>
<name>A0A077DFS8_9BURK</name>
<feature type="binding site" evidence="7">
    <location>
        <position position="119"/>
    </location>
    <ligand>
        <name>Zn(2+)</name>
        <dbReference type="ChEBI" id="CHEBI:29105"/>
        <note>catalytic</note>
    </ligand>
</feature>
<evidence type="ECO:0000256" key="1">
    <source>
        <dbReference type="ARBA" id="ARBA00010875"/>
    </source>
</evidence>
<dbReference type="GO" id="GO:0004222">
    <property type="term" value="F:metalloendopeptidase activity"/>
    <property type="evidence" value="ECO:0007669"/>
    <property type="project" value="InterPro"/>
</dbReference>
<evidence type="ECO:0000256" key="4">
    <source>
        <dbReference type="ARBA" id="ARBA00022759"/>
    </source>
</evidence>
<dbReference type="GO" id="GO:0008270">
    <property type="term" value="F:zinc ion binding"/>
    <property type="evidence" value="ECO:0007669"/>
    <property type="project" value="UniProtKB-UniRule"/>
</dbReference>
<protein>
    <recommendedName>
        <fullName evidence="7">Endoribonuclease YbeY</fullName>
        <ecNumber evidence="7">3.1.-.-</ecNumber>
    </recommendedName>
</protein>
<keyword evidence="6 7" id="KW-0862">Zinc</keyword>
<keyword evidence="7" id="KW-0698">rRNA processing</keyword>
<evidence type="ECO:0000313" key="9">
    <source>
        <dbReference type="Proteomes" id="UP000028945"/>
    </source>
</evidence>
<dbReference type="PANTHER" id="PTHR46986:SF1">
    <property type="entry name" value="ENDORIBONUCLEASE YBEY, CHLOROPLASTIC"/>
    <property type="match status" value="1"/>
</dbReference>
<dbReference type="Pfam" id="PF02130">
    <property type="entry name" value="YbeY"/>
    <property type="match status" value="1"/>
</dbReference>
<dbReference type="InterPro" id="IPR020549">
    <property type="entry name" value="YbeY_CS"/>
</dbReference>
<dbReference type="SUPFAM" id="SSF55486">
    <property type="entry name" value="Metalloproteases ('zincins'), catalytic domain"/>
    <property type="match status" value="1"/>
</dbReference>
<dbReference type="GO" id="GO:0005737">
    <property type="term" value="C:cytoplasm"/>
    <property type="evidence" value="ECO:0007669"/>
    <property type="project" value="UniProtKB-SubCell"/>
</dbReference>
<comment type="subcellular location">
    <subcellularLocation>
        <location evidence="7">Cytoplasm</location>
    </subcellularLocation>
</comment>
<keyword evidence="7" id="KW-0690">Ribosome biogenesis</keyword>